<gene>
    <name evidence="1" type="ORF">IPOD504_LOCUS4784</name>
</gene>
<dbReference type="Proteomes" id="UP000837857">
    <property type="component" value="Chromosome 16"/>
</dbReference>
<organism evidence="1 2">
    <name type="scientific">Iphiclides podalirius</name>
    <name type="common">scarce swallowtail</name>
    <dbReference type="NCBI Taxonomy" id="110791"/>
    <lineage>
        <taxon>Eukaryota</taxon>
        <taxon>Metazoa</taxon>
        <taxon>Ecdysozoa</taxon>
        <taxon>Arthropoda</taxon>
        <taxon>Hexapoda</taxon>
        <taxon>Insecta</taxon>
        <taxon>Pterygota</taxon>
        <taxon>Neoptera</taxon>
        <taxon>Endopterygota</taxon>
        <taxon>Lepidoptera</taxon>
        <taxon>Glossata</taxon>
        <taxon>Ditrysia</taxon>
        <taxon>Papilionoidea</taxon>
        <taxon>Papilionidae</taxon>
        <taxon>Papilioninae</taxon>
        <taxon>Iphiclides</taxon>
    </lineage>
</organism>
<dbReference type="Gene3D" id="1.10.600.10">
    <property type="entry name" value="Farnesyl Diphosphate Synthase"/>
    <property type="match status" value="1"/>
</dbReference>
<sequence>MTNLTHDDYVFRPPLTQWSKIIREAEKIVGYPTSFMNLRWLLSDEFANMAMHLRKVVDSNHPLMKTAKSVLYNEHNNLQPWGLIILLLSKAVNPPMSCLQANLVNESQRKLAELTEMIRTGHSVHRGLLNIPIGKSLDQSSKRYNTPIG</sequence>
<proteinExistence type="predicted"/>
<dbReference type="EMBL" id="OW152828">
    <property type="protein sequence ID" value="CAH2044774.1"/>
    <property type="molecule type" value="Genomic_DNA"/>
</dbReference>
<accession>A0ABN8I467</accession>
<reference evidence="1" key="1">
    <citation type="submission" date="2022-03" db="EMBL/GenBank/DDBJ databases">
        <authorList>
            <person name="Martin H S."/>
        </authorList>
    </citation>
    <scope>NUCLEOTIDE SEQUENCE</scope>
</reference>
<evidence type="ECO:0000313" key="1">
    <source>
        <dbReference type="EMBL" id="CAH2044774.1"/>
    </source>
</evidence>
<dbReference type="PANTHER" id="PTHR12001:SF55">
    <property type="entry name" value="ALL TRANS-POLYPRENYL-DIPHOSPHATE SYNTHASE PDSS2"/>
    <property type="match status" value="1"/>
</dbReference>
<evidence type="ECO:0000313" key="2">
    <source>
        <dbReference type="Proteomes" id="UP000837857"/>
    </source>
</evidence>
<feature type="non-terminal residue" evidence="1">
    <location>
        <position position="149"/>
    </location>
</feature>
<name>A0ABN8I467_9NEOP</name>
<keyword evidence="2" id="KW-1185">Reference proteome</keyword>
<protein>
    <submittedName>
        <fullName evidence="1">Uncharacterized protein</fullName>
    </submittedName>
</protein>
<dbReference type="PANTHER" id="PTHR12001">
    <property type="entry name" value="GERANYLGERANYL PYROPHOSPHATE SYNTHASE"/>
    <property type="match status" value="1"/>
</dbReference>
<dbReference type="SUPFAM" id="SSF48576">
    <property type="entry name" value="Terpenoid synthases"/>
    <property type="match status" value="1"/>
</dbReference>
<dbReference type="InterPro" id="IPR008949">
    <property type="entry name" value="Isoprenoid_synthase_dom_sf"/>
</dbReference>